<dbReference type="EMBL" id="KK784888">
    <property type="protein sequence ID" value="KDO71654.1"/>
    <property type="molecule type" value="Genomic_DNA"/>
</dbReference>
<reference evidence="1 2" key="1">
    <citation type="submission" date="2014-04" db="EMBL/GenBank/DDBJ databases">
        <authorList>
            <consortium name="International Citrus Genome Consortium"/>
            <person name="Gmitter F."/>
            <person name="Chen C."/>
            <person name="Farmerie W."/>
            <person name="Harkins T."/>
            <person name="Desany B."/>
            <person name="Mohiuddin M."/>
            <person name="Kodira C."/>
            <person name="Borodovsky M."/>
            <person name="Lomsadze A."/>
            <person name="Burns P."/>
            <person name="Jenkins J."/>
            <person name="Prochnik S."/>
            <person name="Shu S."/>
            <person name="Chapman J."/>
            <person name="Pitluck S."/>
            <person name="Schmutz J."/>
            <person name="Rokhsar D."/>
        </authorList>
    </citation>
    <scope>NUCLEOTIDE SEQUENCE</scope>
</reference>
<dbReference type="EMBL" id="KK784888">
    <property type="protein sequence ID" value="KDO71653.1"/>
    <property type="molecule type" value="Genomic_DNA"/>
</dbReference>
<name>A0A067FWD0_CITSI</name>
<evidence type="ECO:0000313" key="1">
    <source>
        <dbReference type="EMBL" id="KDO71653.1"/>
    </source>
</evidence>
<evidence type="ECO:0000313" key="2">
    <source>
        <dbReference type="Proteomes" id="UP000027120"/>
    </source>
</evidence>
<feature type="non-terminal residue" evidence="1">
    <location>
        <position position="31"/>
    </location>
</feature>
<dbReference type="AlphaFoldDB" id="A0A067FWD0"/>
<accession>A0A067FWD0</accession>
<gene>
    <name evidence="1" type="ORF">CISIN_1g0027841mg</name>
</gene>
<protein>
    <submittedName>
        <fullName evidence="1">Uncharacterized protein</fullName>
    </submittedName>
</protein>
<keyword evidence="2" id="KW-1185">Reference proteome</keyword>
<dbReference type="Proteomes" id="UP000027120">
    <property type="component" value="Unassembled WGS sequence"/>
</dbReference>
<sequence>MSFILKSFASNSSVSTPREATIAMMQSSSYR</sequence>
<proteinExistence type="predicted"/>
<organism evidence="1 2">
    <name type="scientific">Citrus sinensis</name>
    <name type="common">Sweet orange</name>
    <name type="synonym">Citrus aurantium var. sinensis</name>
    <dbReference type="NCBI Taxonomy" id="2711"/>
    <lineage>
        <taxon>Eukaryota</taxon>
        <taxon>Viridiplantae</taxon>
        <taxon>Streptophyta</taxon>
        <taxon>Embryophyta</taxon>
        <taxon>Tracheophyta</taxon>
        <taxon>Spermatophyta</taxon>
        <taxon>Magnoliopsida</taxon>
        <taxon>eudicotyledons</taxon>
        <taxon>Gunneridae</taxon>
        <taxon>Pentapetalae</taxon>
        <taxon>rosids</taxon>
        <taxon>malvids</taxon>
        <taxon>Sapindales</taxon>
        <taxon>Rutaceae</taxon>
        <taxon>Aurantioideae</taxon>
        <taxon>Citrus</taxon>
    </lineage>
</organism>